<evidence type="ECO:0000256" key="12">
    <source>
        <dbReference type="HAMAP-Rule" id="MF_01225"/>
    </source>
</evidence>
<feature type="binding site" evidence="12">
    <location>
        <position position="24"/>
    </location>
    <ligand>
        <name>[4Fe-4S] cluster</name>
        <dbReference type="ChEBI" id="CHEBI:49883"/>
        <label>1</label>
        <note>4Fe-4S-S-AdoMet</note>
    </ligand>
</feature>
<dbReference type="InterPro" id="IPR007197">
    <property type="entry name" value="rSAM"/>
</dbReference>
<evidence type="ECO:0000256" key="7">
    <source>
        <dbReference type="ARBA" id="ARBA00023014"/>
    </source>
</evidence>
<feature type="binding site" evidence="12">
    <location>
        <position position="94"/>
    </location>
    <ligand>
        <name>GTP</name>
        <dbReference type="ChEBI" id="CHEBI:37565"/>
    </ligand>
</feature>
<keyword evidence="4 12" id="KW-0479">Metal-binding</keyword>
<evidence type="ECO:0000256" key="9">
    <source>
        <dbReference type="ARBA" id="ARBA00023150"/>
    </source>
</evidence>
<dbReference type="GO" id="GO:0006777">
    <property type="term" value="P:Mo-molybdopterin cofactor biosynthetic process"/>
    <property type="evidence" value="ECO:0007669"/>
    <property type="project" value="UniProtKB-UniRule"/>
</dbReference>
<dbReference type="EC" id="4.1.99.22" evidence="1 12"/>
<reference evidence="14 15" key="1">
    <citation type="submission" date="2020-08" db="EMBL/GenBank/DDBJ databases">
        <title>Genomic Encyclopedia of Type Strains, Phase IV (KMG-IV): sequencing the most valuable type-strain genomes for metagenomic binning, comparative biology and taxonomic classification.</title>
        <authorList>
            <person name="Goeker M."/>
        </authorList>
    </citation>
    <scope>NUCLEOTIDE SEQUENCE [LARGE SCALE GENOMIC DNA]</scope>
    <source>
        <strain evidence="14 15">DSM 103526</strain>
    </source>
</reference>
<dbReference type="SFLD" id="SFLDS00029">
    <property type="entry name" value="Radical_SAM"/>
    <property type="match status" value="1"/>
</dbReference>
<comment type="subunit">
    <text evidence="12">Monomer and homodimer.</text>
</comment>
<dbReference type="InterPro" id="IPR000385">
    <property type="entry name" value="MoaA_NifB_PqqE_Fe-S-bd_CS"/>
</dbReference>
<comment type="catalytic activity">
    <reaction evidence="11 12">
        <text>GTP + AH2 + S-adenosyl-L-methionine = (8S)-3',8-cyclo-7,8-dihydroguanosine 5'-triphosphate + 5'-deoxyadenosine + L-methionine + A + H(+)</text>
        <dbReference type="Rhea" id="RHEA:49576"/>
        <dbReference type="ChEBI" id="CHEBI:13193"/>
        <dbReference type="ChEBI" id="CHEBI:15378"/>
        <dbReference type="ChEBI" id="CHEBI:17319"/>
        <dbReference type="ChEBI" id="CHEBI:17499"/>
        <dbReference type="ChEBI" id="CHEBI:37565"/>
        <dbReference type="ChEBI" id="CHEBI:57844"/>
        <dbReference type="ChEBI" id="CHEBI:59789"/>
        <dbReference type="ChEBI" id="CHEBI:131766"/>
        <dbReference type="EC" id="4.1.99.22"/>
    </reaction>
</comment>
<dbReference type="RefSeq" id="WP_184310365.1">
    <property type="nucleotide sequence ID" value="NZ_JACHEN010000010.1"/>
</dbReference>
<dbReference type="SFLD" id="SFLDG01386">
    <property type="entry name" value="main_SPASM_domain-containing"/>
    <property type="match status" value="1"/>
</dbReference>
<evidence type="ECO:0000256" key="6">
    <source>
        <dbReference type="ARBA" id="ARBA00023004"/>
    </source>
</evidence>
<evidence type="ECO:0000256" key="5">
    <source>
        <dbReference type="ARBA" id="ARBA00022741"/>
    </source>
</evidence>
<dbReference type="GO" id="GO:0061799">
    <property type="term" value="F:cyclic pyranopterin monophosphate synthase activity"/>
    <property type="evidence" value="ECO:0007669"/>
    <property type="project" value="TreeGrafter"/>
</dbReference>
<dbReference type="InterPro" id="IPR010505">
    <property type="entry name" value="MoaA_twitch"/>
</dbReference>
<dbReference type="GO" id="GO:0061798">
    <property type="term" value="F:GTP 3',8'-cyclase activity"/>
    <property type="evidence" value="ECO:0007669"/>
    <property type="project" value="UniProtKB-UniRule"/>
</dbReference>
<feature type="binding site" evidence="12">
    <location>
        <position position="13"/>
    </location>
    <ligand>
        <name>GTP</name>
        <dbReference type="ChEBI" id="CHEBI:37565"/>
    </ligand>
</feature>
<evidence type="ECO:0000256" key="8">
    <source>
        <dbReference type="ARBA" id="ARBA00023134"/>
    </source>
</evidence>
<proteinExistence type="inferred from homology"/>
<keyword evidence="3 12" id="KW-0949">S-adenosyl-L-methionine</keyword>
<evidence type="ECO:0000313" key="14">
    <source>
        <dbReference type="EMBL" id="MBB6215812.1"/>
    </source>
</evidence>
<feature type="binding site" evidence="12">
    <location>
        <position position="155"/>
    </location>
    <ligand>
        <name>GTP</name>
        <dbReference type="ChEBI" id="CHEBI:37565"/>
    </ligand>
</feature>
<feature type="binding site" evidence="12">
    <location>
        <position position="189"/>
    </location>
    <ligand>
        <name>S-adenosyl-L-methionine</name>
        <dbReference type="ChEBI" id="CHEBI:59789"/>
    </ligand>
</feature>
<dbReference type="SUPFAM" id="SSF102114">
    <property type="entry name" value="Radical SAM enzymes"/>
    <property type="match status" value="1"/>
</dbReference>
<evidence type="ECO:0000259" key="13">
    <source>
        <dbReference type="PROSITE" id="PS51918"/>
    </source>
</evidence>
<dbReference type="GO" id="GO:1904047">
    <property type="term" value="F:S-adenosyl-L-methionine binding"/>
    <property type="evidence" value="ECO:0007669"/>
    <property type="project" value="UniProtKB-UniRule"/>
</dbReference>
<keyword evidence="7 12" id="KW-0411">Iron-sulfur</keyword>
<dbReference type="HAMAP" id="MF_01225_B">
    <property type="entry name" value="MoaA_B"/>
    <property type="match status" value="1"/>
</dbReference>
<evidence type="ECO:0000313" key="15">
    <source>
        <dbReference type="Proteomes" id="UP000579281"/>
    </source>
</evidence>
<feature type="binding site" evidence="12">
    <location>
        <position position="250"/>
    </location>
    <ligand>
        <name>[4Fe-4S] cluster</name>
        <dbReference type="ChEBI" id="CHEBI:49883"/>
        <label>2</label>
        <note>4Fe-4S-substrate</note>
    </ligand>
</feature>
<dbReference type="PANTHER" id="PTHR22960:SF0">
    <property type="entry name" value="MOLYBDENUM COFACTOR BIOSYNTHESIS PROTEIN 1"/>
    <property type="match status" value="1"/>
</dbReference>
<dbReference type="UniPathway" id="UPA00344"/>
<dbReference type="GO" id="GO:0051539">
    <property type="term" value="F:4 iron, 4 sulfur cluster binding"/>
    <property type="evidence" value="ECO:0007669"/>
    <property type="project" value="UniProtKB-UniRule"/>
</dbReference>
<dbReference type="PROSITE" id="PS51918">
    <property type="entry name" value="RADICAL_SAM"/>
    <property type="match status" value="1"/>
</dbReference>
<dbReference type="NCBIfam" id="TIGR02666">
    <property type="entry name" value="moaA"/>
    <property type="match status" value="1"/>
</dbReference>
<keyword evidence="2 12" id="KW-0004">4Fe-4S</keyword>
<dbReference type="Gene3D" id="3.20.20.70">
    <property type="entry name" value="Aldolase class I"/>
    <property type="match status" value="1"/>
</dbReference>
<dbReference type="InterPro" id="IPR006638">
    <property type="entry name" value="Elp3/MiaA/NifB-like_rSAM"/>
</dbReference>
<dbReference type="AlphaFoldDB" id="A0A841KY16"/>
<comment type="similarity">
    <text evidence="12">Belongs to the radical SAM superfamily. MoaA family.</text>
</comment>
<dbReference type="InterPro" id="IPR040064">
    <property type="entry name" value="MoaA-like"/>
</dbReference>
<dbReference type="Pfam" id="PF04055">
    <property type="entry name" value="Radical_SAM"/>
    <property type="match status" value="1"/>
</dbReference>
<comment type="function">
    <text evidence="12">Catalyzes the cyclization of GTP to (8S)-3',8-cyclo-7,8-dihydroguanosine 5'-triphosphate.</text>
</comment>
<dbReference type="SFLD" id="SFLDG01383">
    <property type="entry name" value="cyclic_pyranopterin_phosphate"/>
    <property type="match status" value="1"/>
</dbReference>
<evidence type="ECO:0000256" key="1">
    <source>
        <dbReference type="ARBA" id="ARBA00012167"/>
    </source>
</evidence>
<evidence type="ECO:0000256" key="3">
    <source>
        <dbReference type="ARBA" id="ARBA00022691"/>
    </source>
</evidence>
<evidence type="ECO:0000256" key="2">
    <source>
        <dbReference type="ARBA" id="ARBA00022485"/>
    </source>
</evidence>
<dbReference type="EMBL" id="JACHEN010000010">
    <property type="protein sequence ID" value="MBB6215812.1"/>
    <property type="molecule type" value="Genomic_DNA"/>
</dbReference>
<dbReference type="CDD" id="cd21117">
    <property type="entry name" value="Twitch_MoaA"/>
    <property type="match status" value="1"/>
</dbReference>
<accession>A0A841KY16</accession>
<evidence type="ECO:0000256" key="4">
    <source>
        <dbReference type="ARBA" id="ARBA00022723"/>
    </source>
</evidence>
<dbReference type="InterPro" id="IPR050105">
    <property type="entry name" value="MoCo_biosynth_MoaA/MoaC"/>
</dbReference>
<dbReference type="InterPro" id="IPR013483">
    <property type="entry name" value="MoaA"/>
</dbReference>
<dbReference type="PROSITE" id="PS01305">
    <property type="entry name" value="MOAA_NIFB_PQQE"/>
    <property type="match status" value="1"/>
</dbReference>
<organism evidence="14 15">
    <name type="scientific">Anaerosolibacter carboniphilus</name>
    <dbReference type="NCBI Taxonomy" id="1417629"/>
    <lineage>
        <taxon>Bacteria</taxon>
        <taxon>Bacillati</taxon>
        <taxon>Bacillota</taxon>
        <taxon>Clostridia</taxon>
        <taxon>Peptostreptococcales</taxon>
        <taxon>Thermotaleaceae</taxon>
        <taxon>Anaerosolibacter</taxon>
    </lineage>
</organism>
<dbReference type="NCBIfam" id="NF001199">
    <property type="entry name" value="PRK00164.2-1"/>
    <property type="match status" value="1"/>
</dbReference>
<dbReference type="Pfam" id="PF06463">
    <property type="entry name" value="Mob_synth_C"/>
    <property type="match status" value="1"/>
</dbReference>
<feature type="binding site" evidence="12">
    <location>
        <position position="118"/>
    </location>
    <ligand>
        <name>S-adenosyl-L-methionine</name>
        <dbReference type="ChEBI" id="CHEBI:59789"/>
    </ligand>
</feature>
<comment type="caution">
    <text evidence="14">The sequence shown here is derived from an EMBL/GenBank/DDBJ whole genome shotgun (WGS) entry which is preliminary data.</text>
</comment>
<feature type="binding site" evidence="12">
    <location>
        <position position="267"/>
    </location>
    <ligand>
        <name>[4Fe-4S] cluster</name>
        <dbReference type="ChEBI" id="CHEBI:49883"/>
        <label>2</label>
        <note>4Fe-4S-substrate</note>
    </ligand>
</feature>
<comment type="cofactor">
    <cofactor evidence="12">
        <name>[4Fe-4S] cluster</name>
        <dbReference type="ChEBI" id="CHEBI:49883"/>
    </cofactor>
    <text evidence="12">Binds 2 [4Fe-4S] clusters. Binds 1 [4Fe-4S] cluster coordinated with 3 cysteines and an exchangeable S-adenosyl-L-methionine and 1 [4Fe-4S] cluster coordinated with 3 cysteines and the GTP-derived substrate.</text>
</comment>
<feature type="binding site" evidence="12">
    <location>
        <position position="27"/>
    </location>
    <ligand>
        <name>[4Fe-4S] cluster</name>
        <dbReference type="ChEBI" id="CHEBI:49883"/>
        <label>1</label>
        <note>4Fe-4S-S-AdoMet</note>
    </ligand>
</feature>
<dbReference type="CDD" id="cd01335">
    <property type="entry name" value="Radical_SAM"/>
    <property type="match status" value="1"/>
</dbReference>
<dbReference type="SFLD" id="SFLDG01067">
    <property type="entry name" value="SPASM/twitch_domain_containing"/>
    <property type="match status" value="1"/>
</dbReference>
<name>A0A841KY16_9FIRM</name>
<feature type="domain" description="Radical SAM core" evidence="13">
    <location>
        <begin position="4"/>
        <end position="222"/>
    </location>
</feature>
<keyword evidence="8 12" id="KW-0342">GTP-binding</keyword>
<dbReference type="InterPro" id="IPR013785">
    <property type="entry name" value="Aldolase_TIM"/>
</dbReference>
<sequence>MKDTSGRNINYLRISITDLCNLRCMYCMPQDGIEKKHHKEILSLEEIYQVAKVAVDLGIHKIRITGGEPLVRKGIIKFIESIAQLDGVKDLAMTTNGLLLKKYAMDLKNAGINRVNISLDTLKAEKYEQITRGGKLKTVLEGIEEAKKVGLNPIKINTVLIGDFNDDEVENFVELTLKENIEVRFIELMPIGQASTWARNRFVSNNSIKERISELIPIYDGDKHSPAKYYKLPGGKGKVGFINPISSHFCKYCNRIRLTADGRLKPCLHSNQEIDIKTALRHHIGDLRKLMEEAILSKPSQHTLNDLNHEPIDRDMYRIGG</sequence>
<dbReference type="PANTHER" id="PTHR22960">
    <property type="entry name" value="MOLYBDOPTERIN COFACTOR SYNTHESIS PROTEIN A"/>
    <property type="match status" value="1"/>
</dbReference>
<dbReference type="SMART" id="SM00729">
    <property type="entry name" value="Elp3"/>
    <property type="match status" value="1"/>
</dbReference>
<dbReference type="Proteomes" id="UP000579281">
    <property type="component" value="Unassembled WGS sequence"/>
</dbReference>
<evidence type="ECO:0000256" key="11">
    <source>
        <dbReference type="ARBA" id="ARBA00048697"/>
    </source>
</evidence>
<evidence type="ECO:0000256" key="10">
    <source>
        <dbReference type="ARBA" id="ARBA00023239"/>
    </source>
</evidence>
<keyword evidence="15" id="KW-1185">Reference proteome</keyword>
<feature type="binding site" evidence="12">
    <location>
        <position position="63"/>
    </location>
    <ligand>
        <name>GTP</name>
        <dbReference type="ChEBI" id="CHEBI:37565"/>
    </ligand>
</feature>
<keyword evidence="5 12" id="KW-0547">Nucleotide-binding</keyword>
<comment type="pathway">
    <text evidence="12">Cofactor biosynthesis; molybdopterin biosynthesis.</text>
</comment>
<feature type="binding site" evidence="12">
    <location>
        <position position="26"/>
    </location>
    <ligand>
        <name>S-adenosyl-L-methionine</name>
        <dbReference type="ChEBI" id="CHEBI:59789"/>
    </ligand>
</feature>
<dbReference type="GO" id="GO:0046872">
    <property type="term" value="F:metal ion binding"/>
    <property type="evidence" value="ECO:0007669"/>
    <property type="project" value="UniProtKB-KW"/>
</dbReference>
<protein>
    <recommendedName>
        <fullName evidence="1 12">GTP 3',8-cyclase</fullName>
        <ecNumber evidence="1 12">4.1.99.22</ecNumber>
    </recommendedName>
    <alternativeName>
        <fullName evidence="12">Molybdenum cofactor biosynthesis protein A</fullName>
    </alternativeName>
</protein>
<feature type="binding site" evidence="12">
    <location>
        <position position="67"/>
    </location>
    <ligand>
        <name>S-adenosyl-L-methionine</name>
        <dbReference type="ChEBI" id="CHEBI:59789"/>
    </ligand>
</feature>
<feature type="binding site" evidence="12">
    <location>
        <begin position="255"/>
        <end position="257"/>
    </location>
    <ligand>
        <name>GTP</name>
        <dbReference type="ChEBI" id="CHEBI:37565"/>
    </ligand>
</feature>
<dbReference type="InterPro" id="IPR058240">
    <property type="entry name" value="rSAM_sf"/>
</dbReference>
<feature type="binding site" evidence="12">
    <location>
        <position position="253"/>
    </location>
    <ligand>
        <name>[4Fe-4S] cluster</name>
        <dbReference type="ChEBI" id="CHEBI:49883"/>
        <label>2</label>
        <note>4Fe-4S-substrate</note>
    </ligand>
</feature>
<keyword evidence="6 12" id="KW-0408">Iron</keyword>
<feature type="binding site" evidence="12">
    <location>
        <position position="20"/>
    </location>
    <ligand>
        <name>[4Fe-4S] cluster</name>
        <dbReference type="ChEBI" id="CHEBI:49883"/>
        <label>1</label>
        <note>4Fe-4S-S-AdoMet</note>
    </ligand>
</feature>
<keyword evidence="9 12" id="KW-0501">Molybdenum cofactor biosynthesis</keyword>
<dbReference type="GO" id="GO:0005525">
    <property type="term" value="F:GTP binding"/>
    <property type="evidence" value="ECO:0007669"/>
    <property type="project" value="UniProtKB-UniRule"/>
</dbReference>
<keyword evidence="10 12" id="KW-0456">Lyase</keyword>
<gene>
    <name evidence="12" type="primary">moaA</name>
    <name evidence="14" type="ORF">HNQ80_001903</name>
</gene>